<sequence>MRSGAATAAVFSRSGHGGNKHSEGWSAAVKHARESGSPQGDGQSETEGNYGYGEKDMLQLAAGSVVKVQNFPASWVEDKALPMLSAKLAKLWPRQKDPEAPVILCPVKGAAKPKAGVLHS</sequence>
<gene>
    <name evidence="2" type="ORF">C1SCF055_LOCUS5286</name>
</gene>
<evidence type="ECO:0000256" key="1">
    <source>
        <dbReference type="SAM" id="MobiDB-lite"/>
    </source>
</evidence>
<reference evidence="3" key="2">
    <citation type="submission" date="2024-04" db="EMBL/GenBank/DDBJ databases">
        <authorList>
            <person name="Chen Y."/>
            <person name="Shah S."/>
            <person name="Dougan E. K."/>
            <person name="Thang M."/>
            <person name="Chan C."/>
        </authorList>
    </citation>
    <scope>NUCLEOTIDE SEQUENCE [LARGE SCALE GENOMIC DNA]</scope>
</reference>
<dbReference type="AlphaFoldDB" id="A0A9P1FI82"/>
<dbReference type="EMBL" id="CAMXCT010000322">
    <property type="protein sequence ID" value="CAI3977118.1"/>
    <property type="molecule type" value="Genomic_DNA"/>
</dbReference>
<reference evidence="2" key="1">
    <citation type="submission" date="2022-10" db="EMBL/GenBank/DDBJ databases">
        <authorList>
            <person name="Chen Y."/>
            <person name="Dougan E. K."/>
            <person name="Chan C."/>
            <person name="Rhodes N."/>
            <person name="Thang M."/>
        </authorList>
    </citation>
    <scope>NUCLEOTIDE SEQUENCE</scope>
</reference>
<evidence type="ECO:0000313" key="4">
    <source>
        <dbReference type="Proteomes" id="UP001152797"/>
    </source>
</evidence>
<feature type="region of interest" description="Disordered" evidence="1">
    <location>
        <begin position="1"/>
        <end position="52"/>
    </location>
</feature>
<keyword evidence="4" id="KW-1185">Reference proteome</keyword>
<protein>
    <submittedName>
        <fullName evidence="2">Uncharacterized protein</fullName>
    </submittedName>
</protein>
<organism evidence="2">
    <name type="scientific">Cladocopium goreaui</name>
    <dbReference type="NCBI Taxonomy" id="2562237"/>
    <lineage>
        <taxon>Eukaryota</taxon>
        <taxon>Sar</taxon>
        <taxon>Alveolata</taxon>
        <taxon>Dinophyceae</taxon>
        <taxon>Suessiales</taxon>
        <taxon>Symbiodiniaceae</taxon>
        <taxon>Cladocopium</taxon>
    </lineage>
</organism>
<feature type="compositionally biased region" description="Polar residues" evidence="1">
    <location>
        <begin position="36"/>
        <end position="47"/>
    </location>
</feature>
<dbReference type="EMBL" id="CAMXCT030000322">
    <property type="protein sequence ID" value="CAL4764430.1"/>
    <property type="molecule type" value="Genomic_DNA"/>
</dbReference>
<dbReference type="EMBL" id="CAMXCT020000322">
    <property type="protein sequence ID" value="CAL1130493.1"/>
    <property type="molecule type" value="Genomic_DNA"/>
</dbReference>
<dbReference type="Proteomes" id="UP001152797">
    <property type="component" value="Unassembled WGS sequence"/>
</dbReference>
<accession>A0A9P1FI82</accession>
<evidence type="ECO:0000313" key="2">
    <source>
        <dbReference type="EMBL" id="CAI3977118.1"/>
    </source>
</evidence>
<proteinExistence type="predicted"/>
<evidence type="ECO:0000313" key="3">
    <source>
        <dbReference type="EMBL" id="CAL1130493.1"/>
    </source>
</evidence>
<comment type="caution">
    <text evidence="2">The sequence shown here is derived from an EMBL/GenBank/DDBJ whole genome shotgun (WGS) entry which is preliminary data.</text>
</comment>
<name>A0A9P1FI82_9DINO</name>